<sequence>MSVIFFLAGLILLLLGANGIVNCALKIARKIHMSPLVVGITVVAIGTSLPEIVVSFFGGIDNATHLALGNIIGSNIANIGLILGISLLFSDVRVGTHKTQSNGILYFSLSLVVFLILLTNNLNFISGSALILSGLAILWKQIHQGLNGALIEDKKMFQKMTIAHDNSLTLGLYFTISLIIIVVGGKLLVDYGVILARIFGLSETIIGITLIAIGTSLPELAVTVMGILKKEEKLVLGNILGSNMYNILLGGGILGLFNVKSLDNNPTLLFFLSLSFMLSYVIFAFKGMQIPRYYGAILLFFYGVYLALMFT</sequence>
<evidence type="ECO:0000256" key="1">
    <source>
        <dbReference type="ARBA" id="ARBA00004141"/>
    </source>
</evidence>
<keyword evidence="4 5" id="KW-0472">Membrane</keyword>
<feature type="transmembrane region" description="Helical" evidence="5">
    <location>
        <begin position="292"/>
        <end position="310"/>
    </location>
</feature>
<evidence type="ECO:0000259" key="6">
    <source>
        <dbReference type="Pfam" id="PF01699"/>
    </source>
</evidence>
<evidence type="ECO:0000313" key="8">
    <source>
        <dbReference type="Proteomes" id="UP000179072"/>
    </source>
</evidence>
<dbReference type="STRING" id="1802060.A2957_00115"/>
<evidence type="ECO:0000256" key="2">
    <source>
        <dbReference type="ARBA" id="ARBA00022692"/>
    </source>
</evidence>
<protein>
    <recommendedName>
        <fullName evidence="6">Sodium/calcium exchanger membrane region domain-containing protein</fullName>
    </recommendedName>
</protein>
<keyword evidence="2 5" id="KW-0812">Transmembrane</keyword>
<dbReference type="Gene3D" id="1.20.1420.30">
    <property type="entry name" value="NCX, central ion-binding region"/>
    <property type="match status" value="2"/>
</dbReference>
<dbReference type="InterPro" id="IPR044880">
    <property type="entry name" value="NCX_ion-bd_dom_sf"/>
</dbReference>
<dbReference type="PANTHER" id="PTHR10846">
    <property type="entry name" value="SODIUM/POTASSIUM/CALCIUM EXCHANGER"/>
    <property type="match status" value="1"/>
</dbReference>
<evidence type="ECO:0000256" key="4">
    <source>
        <dbReference type="ARBA" id="ARBA00023136"/>
    </source>
</evidence>
<comment type="subcellular location">
    <subcellularLocation>
        <location evidence="1">Membrane</location>
        <topology evidence="1">Multi-pass membrane protein</topology>
    </subcellularLocation>
</comment>
<evidence type="ECO:0000256" key="5">
    <source>
        <dbReference type="SAM" id="Phobius"/>
    </source>
</evidence>
<proteinExistence type="predicted"/>
<dbReference type="GO" id="GO:0008273">
    <property type="term" value="F:calcium, potassium:sodium antiporter activity"/>
    <property type="evidence" value="ECO:0007669"/>
    <property type="project" value="TreeGrafter"/>
</dbReference>
<dbReference type="InterPro" id="IPR004837">
    <property type="entry name" value="NaCa_Exmemb"/>
</dbReference>
<comment type="caution">
    <text evidence="7">The sequence shown here is derived from an EMBL/GenBank/DDBJ whole genome shotgun (WGS) entry which is preliminary data.</text>
</comment>
<gene>
    <name evidence="7" type="ORF">A2957_00115</name>
</gene>
<dbReference type="PANTHER" id="PTHR10846:SF8">
    <property type="entry name" value="INNER MEMBRANE PROTEIN YRBG"/>
    <property type="match status" value="1"/>
</dbReference>
<feature type="transmembrane region" description="Helical" evidence="5">
    <location>
        <begin position="6"/>
        <end position="25"/>
    </location>
</feature>
<feature type="transmembrane region" description="Helical" evidence="5">
    <location>
        <begin position="101"/>
        <end position="118"/>
    </location>
</feature>
<reference evidence="7 8" key="1">
    <citation type="journal article" date="2016" name="Nat. Commun.">
        <title>Thousands of microbial genomes shed light on interconnected biogeochemical processes in an aquifer system.</title>
        <authorList>
            <person name="Anantharaman K."/>
            <person name="Brown C.T."/>
            <person name="Hug L.A."/>
            <person name="Sharon I."/>
            <person name="Castelle C.J."/>
            <person name="Probst A.J."/>
            <person name="Thomas B.C."/>
            <person name="Singh A."/>
            <person name="Wilkins M.J."/>
            <person name="Karaoz U."/>
            <person name="Brodie E.L."/>
            <person name="Williams K.H."/>
            <person name="Hubbard S.S."/>
            <person name="Banfield J.F."/>
        </authorList>
    </citation>
    <scope>NUCLEOTIDE SEQUENCE [LARGE SCALE GENOMIC DNA]</scope>
</reference>
<dbReference type="GO" id="GO:0006874">
    <property type="term" value="P:intracellular calcium ion homeostasis"/>
    <property type="evidence" value="ECO:0007669"/>
    <property type="project" value="TreeGrafter"/>
</dbReference>
<accession>A0A1F7IMW9</accession>
<organism evidence="7 8">
    <name type="scientific">Candidatus Roizmanbacteria bacterium RIFCSPLOWO2_01_FULL_38_11</name>
    <dbReference type="NCBI Taxonomy" id="1802060"/>
    <lineage>
        <taxon>Bacteria</taxon>
        <taxon>Candidatus Roizmaniibacteriota</taxon>
    </lineage>
</organism>
<dbReference type="Proteomes" id="UP000179072">
    <property type="component" value="Unassembled WGS sequence"/>
</dbReference>
<feature type="transmembrane region" description="Helical" evidence="5">
    <location>
        <begin position="235"/>
        <end position="256"/>
    </location>
</feature>
<feature type="domain" description="Sodium/calcium exchanger membrane region" evidence="6">
    <location>
        <begin position="2"/>
        <end position="132"/>
    </location>
</feature>
<dbReference type="NCBIfam" id="TIGR00367">
    <property type="entry name" value="calcium/sodium antiporter"/>
    <property type="match status" value="1"/>
</dbReference>
<dbReference type="EMBL" id="MGAK01000013">
    <property type="protein sequence ID" value="OGK44727.1"/>
    <property type="molecule type" value="Genomic_DNA"/>
</dbReference>
<dbReference type="Pfam" id="PF01699">
    <property type="entry name" value="Na_Ca_ex"/>
    <property type="match status" value="2"/>
</dbReference>
<evidence type="ECO:0000313" key="7">
    <source>
        <dbReference type="EMBL" id="OGK44727.1"/>
    </source>
</evidence>
<feature type="transmembrane region" description="Helical" evidence="5">
    <location>
        <begin position="205"/>
        <end position="228"/>
    </location>
</feature>
<feature type="transmembrane region" description="Helical" evidence="5">
    <location>
        <begin position="163"/>
        <end position="185"/>
    </location>
</feature>
<feature type="domain" description="Sodium/calcium exchanger membrane region" evidence="6">
    <location>
        <begin position="172"/>
        <end position="310"/>
    </location>
</feature>
<evidence type="ECO:0000256" key="3">
    <source>
        <dbReference type="ARBA" id="ARBA00022989"/>
    </source>
</evidence>
<name>A0A1F7IMW9_9BACT</name>
<keyword evidence="3 5" id="KW-1133">Transmembrane helix</keyword>
<feature type="transmembrane region" description="Helical" evidence="5">
    <location>
        <begin position="268"/>
        <end position="285"/>
    </location>
</feature>
<feature type="transmembrane region" description="Helical" evidence="5">
    <location>
        <begin position="124"/>
        <end position="142"/>
    </location>
</feature>
<dbReference type="AlphaFoldDB" id="A0A1F7IMW9"/>
<dbReference type="InterPro" id="IPR004481">
    <property type="entry name" value="K/Na/Ca-exchanger"/>
</dbReference>
<feature type="transmembrane region" description="Helical" evidence="5">
    <location>
        <begin position="37"/>
        <end position="60"/>
    </location>
</feature>
<feature type="transmembrane region" description="Helical" evidence="5">
    <location>
        <begin position="66"/>
        <end position="89"/>
    </location>
</feature>
<dbReference type="GO" id="GO:0005886">
    <property type="term" value="C:plasma membrane"/>
    <property type="evidence" value="ECO:0007669"/>
    <property type="project" value="TreeGrafter"/>
</dbReference>
<dbReference type="GO" id="GO:0005262">
    <property type="term" value="F:calcium channel activity"/>
    <property type="evidence" value="ECO:0007669"/>
    <property type="project" value="TreeGrafter"/>
</dbReference>